<dbReference type="EMBL" id="GL378820">
    <property type="protein sequence ID" value="EFJ39217.1"/>
    <property type="molecule type" value="Genomic_DNA"/>
</dbReference>
<evidence type="ECO:0000313" key="13">
    <source>
        <dbReference type="Proteomes" id="UP000001058"/>
    </source>
</evidence>
<dbReference type="PROSITE" id="PS50042">
    <property type="entry name" value="CNMP_BINDING_3"/>
    <property type="match status" value="1"/>
</dbReference>
<dbReference type="GO" id="GO:0034702">
    <property type="term" value="C:monoatomic ion channel complex"/>
    <property type="evidence" value="ECO:0007669"/>
    <property type="project" value="UniProtKB-KW"/>
</dbReference>
<dbReference type="Proteomes" id="UP000001058">
    <property type="component" value="Unassembled WGS sequence"/>
</dbReference>
<evidence type="ECO:0000313" key="12">
    <source>
        <dbReference type="EMBL" id="EFJ39217.1"/>
    </source>
</evidence>
<dbReference type="Gene3D" id="1.10.287.70">
    <property type="match status" value="1"/>
</dbReference>
<dbReference type="KEGG" id="vcn:VOLCADRAFT_45039"/>
<feature type="transmembrane region" description="Helical" evidence="10">
    <location>
        <begin position="101"/>
        <end position="127"/>
    </location>
</feature>
<accession>D8UM32</accession>
<dbReference type="Gene3D" id="1.10.287.630">
    <property type="entry name" value="Helix hairpin bin"/>
    <property type="match status" value="1"/>
</dbReference>
<dbReference type="OrthoDB" id="2012993at2759"/>
<dbReference type="InterPro" id="IPR000595">
    <property type="entry name" value="cNMP-bd_dom"/>
</dbReference>
<keyword evidence="5" id="KW-0633">Potassium transport</keyword>
<proteinExistence type="inferred from homology"/>
<dbReference type="Pfam" id="PF00520">
    <property type="entry name" value="Ion_trans"/>
    <property type="match status" value="1"/>
</dbReference>
<evidence type="ECO:0000256" key="10">
    <source>
        <dbReference type="SAM" id="Phobius"/>
    </source>
</evidence>
<keyword evidence="8" id="KW-0406">Ion transport</keyword>
<evidence type="ECO:0000256" key="8">
    <source>
        <dbReference type="ARBA" id="ARBA00023065"/>
    </source>
</evidence>
<keyword evidence="3" id="KW-0813">Transport</keyword>
<keyword evidence="9 10" id="KW-0472">Membrane</keyword>
<dbReference type="RefSeq" id="XP_002959718.1">
    <property type="nucleotide sequence ID" value="XM_002959672.1"/>
</dbReference>
<dbReference type="GeneID" id="9614674"/>
<evidence type="ECO:0000256" key="1">
    <source>
        <dbReference type="ARBA" id="ARBA00004141"/>
    </source>
</evidence>
<comment type="subcellular location">
    <subcellularLocation>
        <location evidence="1">Membrane</location>
        <topology evidence="1">Multi-pass membrane protein</topology>
    </subcellularLocation>
</comment>
<dbReference type="SUPFAM" id="SSF81324">
    <property type="entry name" value="Voltage-gated potassium channels"/>
    <property type="match status" value="1"/>
</dbReference>
<evidence type="ECO:0000256" key="7">
    <source>
        <dbReference type="ARBA" id="ARBA00022989"/>
    </source>
</evidence>
<feature type="domain" description="Cyclic nucleotide-binding" evidence="11">
    <location>
        <begin position="204"/>
        <end position="251"/>
    </location>
</feature>
<name>D8UM32_VOLCA</name>
<feature type="transmembrane region" description="Helical" evidence="10">
    <location>
        <begin position="29"/>
        <end position="47"/>
    </location>
</feature>
<keyword evidence="6" id="KW-0407">Ion channel</keyword>
<keyword evidence="13" id="KW-1185">Reference proteome</keyword>
<dbReference type="InterPro" id="IPR018490">
    <property type="entry name" value="cNMP-bd_dom_sf"/>
</dbReference>
<dbReference type="GO" id="GO:0005249">
    <property type="term" value="F:voltage-gated potassium channel activity"/>
    <property type="evidence" value="ECO:0007669"/>
    <property type="project" value="InterPro"/>
</dbReference>
<evidence type="ECO:0000256" key="5">
    <source>
        <dbReference type="ARBA" id="ARBA00022826"/>
    </source>
</evidence>
<dbReference type="InterPro" id="IPR045319">
    <property type="entry name" value="KAT/AKT"/>
</dbReference>
<dbReference type="InterPro" id="IPR005821">
    <property type="entry name" value="Ion_trans_dom"/>
</dbReference>
<dbReference type="PANTHER" id="PTHR45743">
    <property type="entry name" value="POTASSIUM CHANNEL AKT1"/>
    <property type="match status" value="1"/>
</dbReference>
<evidence type="ECO:0000259" key="11">
    <source>
        <dbReference type="PROSITE" id="PS50042"/>
    </source>
</evidence>
<evidence type="ECO:0000256" key="2">
    <source>
        <dbReference type="ARBA" id="ARBA00007929"/>
    </source>
</evidence>
<dbReference type="AlphaFoldDB" id="D8UM32"/>
<evidence type="ECO:0000256" key="4">
    <source>
        <dbReference type="ARBA" id="ARBA00022692"/>
    </source>
</evidence>
<dbReference type="InParanoid" id="D8UM32"/>
<evidence type="ECO:0000256" key="3">
    <source>
        <dbReference type="ARBA" id="ARBA00022448"/>
    </source>
</evidence>
<sequence length="251" mass="28994">RMYRVFELFANLDYRMVLSQGTLLLTRNYTYVFFITHWAACILYHIASHQNFSHDSWVGRNAERFMGRPVYEKYLLSLYFSTSAFTGLGDAALFASTVPEAAFMVIYLLFNLFLGAYILGTVTMLVVKGDERSKAFRERMSNLNEFGRNNDLPERLQSAMQEHLEVTFNTEQIDDEHVLGIYPTTIRRKVLRHLYLHPVRSCYLFKGCKQRFLDALLTVARVELFMPGVQLLTEGDNVTELNIIVSGDVLV</sequence>
<dbReference type="PANTHER" id="PTHR45743:SF2">
    <property type="entry name" value="POTASSIUM CHANNEL AKT1"/>
    <property type="match status" value="1"/>
</dbReference>
<protein>
    <recommendedName>
        <fullName evidence="11">Cyclic nucleotide-binding domain-containing protein</fullName>
    </recommendedName>
</protein>
<keyword evidence="5" id="KW-0630">Potassium</keyword>
<feature type="non-terminal residue" evidence="12">
    <location>
        <position position="251"/>
    </location>
</feature>
<keyword evidence="6" id="KW-0851">Voltage-gated channel</keyword>
<dbReference type="Gene3D" id="2.60.120.10">
    <property type="entry name" value="Jelly Rolls"/>
    <property type="match status" value="1"/>
</dbReference>
<evidence type="ECO:0000256" key="9">
    <source>
        <dbReference type="ARBA" id="ARBA00023136"/>
    </source>
</evidence>
<keyword evidence="5" id="KW-0631">Potassium channel</keyword>
<dbReference type="InterPro" id="IPR014710">
    <property type="entry name" value="RmlC-like_jellyroll"/>
</dbReference>
<gene>
    <name evidence="12" type="ORF">VOLCADRAFT_45039</name>
</gene>
<reference evidence="12 13" key="1">
    <citation type="journal article" date="2010" name="Science">
        <title>Genomic analysis of organismal complexity in the multicellular green alga Volvox carteri.</title>
        <authorList>
            <person name="Prochnik S.E."/>
            <person name="Umen J."/>
            <person name="Nedelcu A.M."/>
            <person name="Hallmann A."/>
            <person name="Miller S.M."/>
            <person name="Nishii I."/>
            <person name="Ferris P."/>
            <person name="Kuo A."/>
            <person name="Mitros T."/>
            <person name="Fritz-Laylin L.K."/>
            <person name="Hellsten U."/>
            <person name="Chapman J."/>
            <person name="Simakov O."/>
            <person name="Rensing S.A."/>
            <person name="Terry A."/>
            <person name="Pangilinan J."/>
            <person name="Kapitonov V."/>
            <person name="Jurka J."/>
            <person name="Salamov A."/>
            <person name="Shapiro H."/>
            <person name="Schmutz J."/>
            <person name="Grimwood J."/>
            <person name="Lindquist E."/>
            <person name="Lucas S."/>
            <person name="Grigoriev I.V."/>
            <person name="Schmitt R."/>
            <person name="Kirk D."/>
            <person name="Rokhsar D.S."/>
        </authorList>
    </citation>
    <scope>NUCLEOTIDE SEQUENCE [LARGE SCALE GENOMIC DNA]</scope>
    <source>
        <strain evidence="13">f. Nagariensis / Eve</strain>
    </source>
</reference>
<keyword evidence="7 10" id="KW-1133">Transmembrane helix</keyword>
<dbReference type="SUPFAM" id="SSF51206">
    <property type="entry name" value="cAMP-binding domain-like"/>
    <property type="match status" value="1"/>
</dbReference>
<organism evidence="13">
    <name type="scientific">Volvox carteri f. nagariensis</name>
    <dbReference type="NCBI Taxonomy" id="3068"/>
    <lineage>
        <taxon>Eukaryota</taxon>
        <taxon>Viridiplantae</taxon>
        <taxon>Chlorophyta</taxon>
        <taxon>core chlorophytes</taxon>
        <taxon>Chlorophyceae</taxon>
        <taxon>CS clade</taxon>
        <taxon>Chlamydomonadales</taxon>
        <taxon>Volvocaceae</taxon>
        <taxon>Volvox</taxon>
    </lineage>
</organism>
<evidence type="ECO:0000256" key="6">
    <source>
        <dbReference type="ARBA" id="ARBA00022882"/>
    </source>
</evidence>
<feature type="transmembrane region" description="Helical" evidence="10">
    <location>
        <begin position="74"/>
        <end position="95"/>
    </location>
</feature>
<feature type="non-terminal residue" evidence="12">
    <location>
        <position position="1"/>
    </location>
</feature>
<keyword evidence="4 10" id="KW-0812">Transmembrane</keyword>
<comment type="similarity">
    <text evidence="2">Belongs to the potassium channel family. Plant (TC 1.A.1.4) subfamily.</text>
</comment>